<dbReference type="AlphaFoldDB" id="A0A7W7LIZ1"/>
<name>A0A7W7LIZ1_STRNE</name>
<sequence>MPYLSDLNMLVNVGGRERTADDFTVLCTEAGFKLGAISPLPQPNVFHVIEATPA</sequence>
<dbReference type="GO" id="GO:0008171">
    <property type="term" value="F:O-methyltransferase activity"/>
    <property type="evidence" value="ECO:0007669"/>
    <property type="project" value="InterPro"/>
</dbReference>
<keyword evidence="6" id="KW-1185">Reference proteome</keyword>
<keyword evidence="2" id="KW-0808">Transferase</keyword>
<keyword evidence="3" id="KW-0949">S-adenosyl-L-methionine</keyword>
<dbReference type="InterPro" id="IPR016461">
    <property type="entry name" value="COMT-like"/>
</dbReference>
<protein>
    <recommendedName>
        <fullName evidence="4">O-methyltransferase C-terminal domain-containing protein</fullName>
    </recommendedName>
</protein>
<gene>
    <name evidence="5" type="ORF">FHS38_006633</name>
</gene>
<dbReference type="PROSITE" id="PS51683">
    <property type="entry name" value="SAM_OMT_II"/>
    <property type="match status" value="1"/>
</dbReference>
<dbReference type="InterPro" id="IPR029063">
    <property type="entry name" value="SAM-dependent_MTases_sf"/>
</dbReference>
<feature type="domain" description="O-methyltransferase C-terminal" evidence="4">
    <location>
        <begin position="4"/>
        <end position="33"/>
    </location>
</feature>
<accession>A0A7W7LIZ1</accession>
<evidence type="ECO:0000313" key="6">
    <source>
        <dbReference type="Proteomes" id="UP000556436"/>
    </source>
</evidence>
<proteinExistence type="predicted"/>
<dbReference type="EMBL" id="JACHJG010000020">
    <property type="protein sequence ID" value="MBB4890548.1"/>
    <property type="molecule type" value="Genomic_DNA"/>
</dbReference>
<dbReference type="Proteomes" id="UP000556436">
    <property type="component" value="Unassembled WGS sequence"/>
</dbReference>
<dbReference type="Gene3D" id="3.40.50.150">
    <property type="entry name" value="Vaccinia Virus protein VP39"/>
    <property type="match status" value="1"/>
</dbReference>
<keyword evidence="1" id="KW-0489">Methyltransferase</keyword>
<organism evidence="5 6">
    <name type="scientific">Streptomyces netropsis</name>
    <name type="common">Streptoverticillium netropsis</name>
    <dbReference type="NCBI Taxonomy" id="55404"/>
    <lineage>
        <taxon>Bacteria</taxon>
        <taxon>Bacillati</taxon>
        <taxon>Actinomycetota</taxon>
        <taxon>Actinomycetes</taxon>
        <taxon>Kitasatosporales</taxon>
        <taxon>Streptomycetaceae</taxon>
        <taxon>Streptomyces</taxon>
    </lineage>
</organism>
<comment type="caution">
    <text evidence="5">The sequence shown here is derived from an EMBL/GenBank/DDBJ whole genome shotgun (WGS) entry which is preliminary data.</text>
</comment>
<dbReference type="Pfam" id="PF00891">
    <property type="entry name" value="Methyltransf_2"/>
    <property type="match status" value="1"/>
</dbReference>
<evidence type="ECO:0000256" key="3">
    <source>
        <dbReference type="ARBA" id="ARBA00022691"/>
    </source>
</evidence>
<evidence type="ECO:0000256" key="1">
    <source>
        <dbReference type="ARBA" id="ARBA00022603"/>
    </source>
</evidence>
<dbReference type="GO" id="GO:0032259">
    <property type="term" value="P:methylation"/>
    <property type="evidence" value="ECO:0007669"/>
    <property type="project" value="UniProtKB-KW"/>
</dbReference>
<evidence type="ECO:0000313" key="5">
    <source>
        <dbReference type="EMBL" id="MBB4890548.1"/>
    </source>
</evidence>
<reference evidence="5 6" key="1">
    <citation type="submission" date="2020-08" db="EMBL/GenBank/DDBJ databases">
        <title>Genomic Encyclopedia of Type Strains, Phase III (KMG-III): the genomes of soil and plant-associated and newly described type strains.</title>
        <authorList>
            <person name="Whitman W."/>
        </authorList>
    </citation>
    <scope>NUCLEOTIDE SEQUENCE [LARGE SCALE GENOMIC DNA]</scope>
    <source>
        <strain evidence="5 6">CECT 3265</strain>
    </source>
</reference>
<evidence type="ECO:0000256" key="2">
    <source>
        <dbReference type="ARBA" id="ARBA00022679"/>
    </source>
</evidence>
<evidence type="ECO:0000259" key="4">
    <source>
        <dbReference type="Pfam" id="PF00891"/>
    </source>
</evidence>
<dbReference type="InterPro" id="IPR001077">
    <property type="entry name" value="COMT_C"/>
</dbReference>